<protein>
    <submittedName>
        <fullName evidence="2">Ovule protein</fullName>
    </submittedName>
</protein>
<name>A0A1I7XYQ4_9BILA</name>
<dbReference type="Proteomes" id="UP000095287">
    <property type="component" value="Unplaced"/>
</dbReference>
<organism evidence="1 2">
    <name type="scientific">Steinernema glaseri</name>
    <dbReference type="NCBI Taxonomy" id="37863"/>
    <lineage>
        <taxon>Eukaryota</taxon>
        <taxon>Metazoa</taxon>
        <taxon>Ecdysozoa</taxon>
        <taxon>Nematoda</taxon>
        <taxon>Chromadorea</taxon>
        <taxon>Rhabditida</taxon>
        <taxon>Tylenchina</taxon>
        <taxon>Panagrolaimomorpha</taxon>
        <taxon>Strongyloidoidea</taxon>
        <taxon>Steinernematidae</taxon>
        <taxon>Steinernema</taxon>
    </lineage>
</organism>
<evidence type="ECO:0000313" key="1">
    <source>
        <dbReference type="Proteomes" id="UP000095287"/>
    </source>
</evidence>
<keyword evidence="1" id="KW-1185">Reference proteome</keyword>
<sequence>MKDFEHDILYITTQYSAVDANSEVNNYQKKACSHCFLFLPKAMSGSPVCPLLHFYWIYRPLDLLSPFALFTTTLRNELHNCLRARKLDCELGSWESESVVISISGHH</sequence>
<dbReference type="WBParaSite" id="L893_g10964.t1">
    <property type="protein sequence ID" value="L893_g10964.t1"/>
    <property type="gene ID" value="L893_g10964"/>
</dbReference>
<dbReference type="AlphaFoldDB" id="A0A1I7XYQ4"/>
<reference evidence="2" key="1">
    <citation type="submission" date="2016-11" db="UniProtKB">
        <authorList>
            <consortium name="WormBaseParasite"/>
        </authorList>
    </citation>
    <scope>IDENTIFICATION</scope>
</reference>
<proteinExistence type="predicted"/>
<accession>A0A1I7XYQ4</accession>
<evidence type="ECO:0000313" key="2">
    <source>
        <dbReference type="WBParaSite" id="L893_g10964.t1"/>
    </source>
</evidence>